<evidence type="ECO:0000313" key="2">
    <source>
        <dbReference type="EMBL" id="CAL6076898.1"/>
    </source>
</evidence>
<accession>A0AA86QVE8</accession>
<evidence type="ECO:0000313" key="1">
    <source>
        <dbReference type="EMBL" id="CAI9963892.1"/>
    </source>
</evidence>
<gene>
    <name evidence="1" type="ORF">HINF_LOCUS51537</name>
    <name evidence="2" type="ORF">HINF_LOCUS57911</name>
</gene>
<comment type="caution">
    <text evidence="1">The sequence shown here is derived from an EMBL/GenBank/DDBJ whole genome shotgun (WGS) entry which is preliminary data.</text>
</comment>
<name>A0AA86QVE8_9EUKA</name>
<proteinExistence type="predicted"/>
<keyword evidence="3" id="KW-1185">Reference proteome</keyword>
<evidence type="ECO:0000313" key="3">
    <source>
        <dbReference type="Proteomes" id="UP001642409"/>
    </source>
</evidence>
<dbReference type="Proteomes" id="UP001642409">
    <property type="component" value="Unassembled WGS sequence"/>
</dbReference>
<organism evidence="1">
    <name type="scientific">Hexamita inflata</name>
    <dbReference type="NCBI Taxonomy" id="28002"/>
    <lineage>
        <taxon>Eukaryota</taxon>
        <taxon>Metamonada</taxon>
        <taxon>Diplomonadida</taxon>
        <taxon>Hexamitidae</taxon>
        <taxon>Hexamitinae</taxon>
        <taxon>Hexamita</taxon>
    </lineage>
</organism>
<reference evidence="2 3" key="2">
    <citation type="submission" date="2024-07" db="EMBL/GenBank/DDBJ databases">
        <authorList>
            <person name="Akdeniz Z."/>
        </authorList>
    </citation>
    <scope>NUCLEOTIDE SEQUENCE [LARGE SCALE GENOMIC DNA]</scope>
</reference>
<dbReference type="AlphaFoldDB" id="A0AA86QVE8"/>
<protein>
    <submittedName>
        <fullName evidence="2">Hypothetical_protein</fullName>
    </submittedName>
</protein>
<sequence>MQIVSWSLIKLKQHFALKMILNTDQTISKCARFIFTVYKQNHESENNYFAHYFQKQTRTSQAVMMLSYTTTPKHNGTEDYKYCNKLQNNIYEIVKNIFTTKSERETLIPLTFDCKQTTILKVNICIR</sequence>
<dbReference type="EMBL" id="CAXDID020000322">
    <property type="protein sequence ID" value="CAL6076898.1"/>
    <property type="molecule type" value="Genomic_DNA"/>
</dbReference>
<reference evidence="1" key="1">
    <citation type="submission" date="2023-06" db="EMBL/GenBank/DDBJ databases">
        <authorList>
            <person name="Kurt Z."/>
        </authorList>
    </citation>
    <scope>NUCLEOTIDE SEQUENCE</scope>
</reference>
<dbReference type="EMBL" id="CATOUU010000971">
    <property type="protein sequence ID" value="CAI9963892.1"/>
    <property type="molecule type" value="Genomic_DNA"/>
</dbReference>